<dbReference type="InterPro" id="IPR027417">
    <property type="entry name" value="P-loop_NTPase"/>
</dbReference>
<dbReference type="GO" id="GO:0048312">
    <property type="term" value="P:intracellular distribution of mitochondria"/>
    <property type="evidence" value="ECO:0007669"/>
    <property type="project" value="TreeGrafter"/>
</dbReference>
<dbReference type="GO" id="GO:0005739">
    <property type="term" value="C:mitochondrion"/>
    <property type="evidence" value="ECO:0007669"/>
    <property type="project" value="TreeGrafter"/>
</dbReference>
<dbReference type="GO" id="GO:0016559">
    <property type="term" value="P:peroxisome fission"/>
    <property type="evidence" value="ECO:0007669"/>
    <property type="project" value="TreeGrafter"/>
</dbReference>
<dbReference type="PRINTS" id="PR00195">
    <property type="entry name" value="DYNAMIN"/>
</dbReference>
<dbReference type="PANTHER" id="PTHR11566">
    <property type="entry name" value="DYNAMIN"/>
    <property type="match status" value="1"/>
</dbReference>
<gene>
    <name evidence="5" type="ORF">Slin15195_G121760</name>
</gene>
<sequence length="751" mass="83920">MGKGSKTNGANGTKPAANSVETVTEKLATVSLDGLQSKEYRQVLDMVDRLRTCGLGSILPLPQLVVCGNQSSGKSSVLEAITEVPFPRKENLCTRFATEIILRRDVDESIHTKIIPDSSRPVSEKAKLSAFSETISDFSELPQLIEKATELMGLNAPTGDIRDQSSTRAFSRDVLSVEIAGPDRPQLTLVDLPGLILSANKDQSEADVKLIHSLVGDYIAEKRTIMLAVISAKDDYANQGILTKCKEVDKDGQRTLGIITKPDYLRTGSANETTWINLAQNSDIYFELGWHMLKNRSEDEIDSSFEARNSAERAFLGSGQYRTLPEGDKGIESLRTKLSKLLFKHLKKELPNLQAELNTKHLQTMAALDSLGEKRSNVAEQKRFLMSVATAYQHIVTSAVDGHYEHPFFGAIDTDKSIIDPANIRRIRATVQYLNLQFASQMRQFGHKYRIWSTAGEVGTNSRTDLPEPELIEEYAQAKVLQQTLSRGDAVNWVKQILVRTRGRELAGNFNPLLMSQLFWEQSENWEKLATAHIDRIHELCAAFVKAAIGEVVFEDVSVKLQAVRLMAAVEQRRKNAGNELRQLIMDKQRQPITYDPSYTANVQEARTQKTTAKIQSLMDQAKVEVDGEDGRKQTLINAQLLATKLKQITEPDMDKNSSEDALDSQLAYYKDKVRYFITAVTDMVVERHLLHNLAQDTLSPLAINDMSDREVEYLAAEADEVMHKRAHLEGHKAILESGQAAFREAIGSYK</sequence>
<dbReference type="SMART" id="SM00053">
    <property type="entry name" value="DYNc"/>
    <property type="match status" value="1"/>
</dbReference>
<dbReference type="InterPro" id="IPR020850">
    <property type="entry name" value="GED_dom"/>
</dbReference>
<dbReference type="FunFam" id="3.40.50.300:FF:001425">
    <property type="entry name" value="Dynamin GTPase, putative"/>
    <property type="match status" value="1"/>
</dbReference>
<dbReference type="GO" id="GO:0008017">
    <property type="term" value="F:microtubule binding"/>
    <property type="evidence" value="ECO:0007669"/>
    <property type="project" value="TreeGrafter"/>
</dbReference>
<keyword evidence="1" id="KW-0547">Nucleotide-binding</keyword>
<evidence type="ECO:0000256" key="1">
    <source>
        <dbReference type="ARBA" id="ARBA00022741"/>
    </source>
</evidence>
<evidence type="ECO:0000259" key="4">
    <source>
        <dbReference type="PROSITE" id="PS51718"/>
    </source>
</evidence>
<dbReference type="PROSITE" id="PS51718">
    <property type="entry name" value="G_DYNAMIN_2"/>
    <property type="match status" value="1"/>
</dbReference>
<dbReference type="GO" id="GO:0016020">
    <property type="term" value="C:membrane"/>
    <property type="evidence" value="ECO:0007669"/>
    <property type="project" value="TreeGrafter"/>
</dbReference>
<evidence type="ECO:0000259" key="3">
    <source>
        <dbReference type="PROSITE" id="PS51388"/>
    </source>
</evidence>
<dbReference type="PANTHER" id="PTHR11566:SF66">
    <property type="entry name" value="INTERFERON-INDUCED GTP-BINDING PROTEIN MX"/>
    <property type="match status" value="1"/>
</dbReference>
<dbReference type="InterPro" id="IPR030381">
    <property type="entry name" value="G_DYNAMIN_dom"/>
</dbReference>
<feature type="domain" description="GED" evidence="3">
    <location>
        <begin position="659"/>
        <end position="751"/>
    </location>
</feature>
<dbReference type="InterPro" id="IPR045063">
    <property type="entry name" value="Dynamin_N"/>
</dbReference>
<dbReference type="GO" id="GO:0005874">
    <property type="term" value="C:microtubule"/>
    <property type="evidence" value="ECO:0007669"/>
    <property type="project" value="TreeGrafter"/>
</dbReference>
<dbReference type="Gene3D" id="3.40.50.300">
    <property type="entry name" value="P-loop containing nucleotide triphosphate hydrolases"/>
    <property type="match status" value="1"/>
</dbReference>
<evidence type="ECO:0000256" key="2">
    <source>
        <dbReference type="ARBA" id="ARBA00023134"/>
    </source>
</evidence>
<dbReference type="EMBL" id="CP099428">
    <property type="protein sequence ID" value="USW58857.1"/>
    <property type="molecule type" value="Genomic_DNA"/>
</dbReference>
<protein>
    <submittedName>
        <fullName evidence="5">Dynamin stalk domain, GTPase effector domain-containing protein</fullName>
    </submittedName>
</protein>
<dbReference type="CDD" id="cd08771">
    <property type="entry name" value="DLP_1"/>
    <property type="match status" value="1"/>
</dbReference>
<dbReference type="InterPro" id="IPR022812">
    <property type="entry name" value="Dynamin"/>
</dbReference>
<dbReference type="Proteomes" id="UP001056384">
    <property type="component" value="Chromosome 11"/>
</dbReference>
<dbReference type="GO" id="GO:0006897">
    <property type="term" value="P:endocytosis"/>
    <property type="evidence" value="ECO:0007669"/>
    <property type="project" value="TreeGrafter"/>
</dbReference>
<accession>A0A9Q9B7R8</accession>
<dbReference type="SUPFAM" id="SSF52540">
    <property type="entry name" value="P-loop containing nucleoside triphosphate hydrolases"/>
    <property type="match status" value="1"/>
</dbReference>
<dbReference type="AlphaFoldDB" id="A0A9Q9B7R8"/>
<dbReference type="GO" id="GO:0005525">
    <property type="term" value="F:GTP binding"/>
    <property type="evidence" value="ECO:0007669"/>
    <property type="project" value="InterPro"/>
</dbReference>
<dbReference type="Pfam" id="PF00350">
    <property type="entry name" value="Dynamin_N"/>
    <property type="match status" value="1"/>
</dbReference>
<keyword evidence="6" id="KW-1185">Reference proteome</keyword>
<organism evidence="5 6">
    <name type="scientific">Septoria linicola</name>
    <dbReference type="NCBI Taxonomy" id="215465"/>
    <lineage>
        <taxon>Eukaryota</taxon>
        <taxon>Fungi</taxon>
        <taxon>Dikarya</taxon>
        <taxon>Ascomycota</taxon>
        <taxon>Pezizomycotina</taxon>
        <taxon>Dothideomycetes</taxon>
        <taxon>Dothideomycetidae</taxon>
        <taxon>Mycosphaerellales</taxon>
        <taxon>Mycosphaerellaceae</taxon>
        <taxon>Septoria</taxon>
    </lineage>
</organism>
<reference evidence="5" key="1">
    <citation type="submission" date="2022-06" db="EMBL/GenBank/DDBJ databases">
        <title>Complete genome sequences of two strains of the flax pathogen Septoria linicola.</title>
        <authorList>
            <person name="Lapalu N."/>
            <person name="Simon A."/>
            <person name="Demenou B."/>
            <person name="Paumier D."/>
            <person name="Guillot M.-P."/>
            <person name="Gout L."/>
            <person name="Valade R."/>
        </authorList>
    </citation>
    <scope>NUCLEOTIDE SEQUENCE</scope>
    <source>
        <strain evidence="5">SE15195</strain>
    </source>
</reference>
<dbReference type="GO" id="GO:0003924">
    <property type="term" value="F:GTPase activity"/>
    <property type="evidence" value="ECO:0007669"/>
    <property type="project" value="InterPro"/>
</dbReference>
<dbReference type="InterPro" id="IPR000375">
    <property type="entry name" value="Dynamin_stalk"/>
</dbReference>
<keyword evidence="2" id="KW-0342">GTP-binding</keyword>
<dbReference type="GO" id="GO:0000266">
    <property type="term" value="P:mitochondrial fission"/>
    <property type="evidence" value="ECO:0007669"/>
    <property type="project" value="TreeGrafter"/>
</dbReference>
<dbReference type="Pfam" id="PF01031">
    <property type="entry name" value="Dynamin_M"/>
    <property type="match status" value="1"/>
</dbReference>
<dbReference type="InterPro" id="IPR001401">
    <property type="entry name" value="Dynamin_GTPase"/>
</dbReference>
<dbReference type="PROSITE" id="PS51388">
    <property type="entry name" value="GED"/>
    <property type="match status" value="1"/>
</dbReference>
<evidence type="ECO:0000313" key="5">
    <source>
        <dbReference type="EMBL" id="USW58857.1"/>
    </source>
</evidence>
<name>A0A9Q9B7R8_9PEZI</name>
<dbReference type="OrthoDB" id="415706at2759"/>
<proteinExistence type="predicted"/>
<evidence type="ECO:0000313" key="6">
    <source>
        <dbReference type="Proteomes" id="UP001056384"/>
    </source>
</evidence>
<feature type="domain" description="Dynamin-type G" evidence="4">
    <location>
        <begin position="58"/>
        <end position="351"/>
    </location>
</feature>